<dbReference type="Proteomes" id="UP000183257">
    <property type="component" value="Unassembled WGS sequence"/>
</dbReference>
<dbReference type="PRINTS" id="PR00469">
    <property type="entry name" value="PNDRDTASEII"/>
</dbReference>
<evidence type="ECO:0000256" key="1">
    <source>
        <dbReference type="ARBA" id="ARBA00023002"/>
    </source>
</evidence>
<gene>
    <name evidence="2" type="ORF">SAMN05660313_03039</name>
</gene>
<keyword evidence="3" id="KW-1185">Reference proteome</keyword>
<organism evidence="2 3">
    <name type="scientific">Cellulophaga fucicola</name>
    <dbReference type="NCBI Taxonomy" id="76595"/>
    <lineage>
        <taxon>Bacteria</taxon>
        <taxon>Pseudomonadati</taxon>
        <taxon>Bacteroidota</taxon>
        <taxon>Flavobacteriia</taxon>
        <taxon>Flavobacteriales</taxon>
        <taxon>Flavobacteriaceae</taxon>
        <taxon>Cellulophaga</taxon>
    </lineage>
</organism>
<proteinExistence type="predicted"/>
<dbReference type="GO" id="GO:0004497">
    <property type="term" value="F:monooxygenase activity"/>
    <property type="evidence" value="ECO:0007669"/>
    <property type="project" value="TreeGrafter"/>
</dbReference>
<dbReference type="OrthoDB" id="9778740at2"/>
<dbReference type="AlphaFoldDB" id="A0A1K1QX10"/>
<evidence type="ECO:0000313" key="3">
    <source>
        <dbReference type="Proteomes" id="UP000183257"/>
    </source>
</evidence>
<reference evidence="3" key="1">
    <citation type="submission" date="2016-11" db="EMBL/GenBank/DDBJ databases">
        <authorList>
            <person name="Varghese N."/>
            <person name="Submissions S."/>
        </authorList>
    </citation>
    <scope>NUCLEOTIDE SEQUENCE [LARGE SCALE GENOMIC DNA]</scope>
    <source>
        <strain evidence="3">DSM 24786</strain>
    </source>
</reference>
<dbReference type="RefSeq" id="WP_072304659.1">
    <property type="nucleotide sequence ID" value="NZ_FPIY01000005.1"/>
</dbReference>
<accession>A0A1K1QX10</accession>
<dbReference type="PANTHER" id="PTHR43539">
    <property type="entry name" value="FLAVIN-BINDING MONOOXYGENASE-LIKE PROTEIN (AFU_ORTHOLOGUE AFUA_4G09220)"/>
    <property type="match status" value="1"/>
</dbReference>
<dbReference type="EMBL" id="FPIY01000005">
    <property type="protein sequence ID" value="SFW64209.1"/>
    <property type="molecule type" value="Genomic_DNA"/>
</dbReference>
<dbReference type="Gene3D" id="3.50.50.60">
    <property type="entry name" value="FAD/NAD(P)-binding domain"/>
    <property type="match status" value="1"/>
</dbReference>
<dbReference type="InterPro" id="IPR036188">
    <property type="entry name" value="FAD/NAD-bd_sf"/>
</dbReference>
<dbReference type="InterPro" id="IPR050982">
    <property type="entry name" value="Auxin_biosynth/cation_transpt"/>
</dbReference>
<dbReference type="NCBIfam" id="NF040505">
    <property type="entry name" value="ArsO_flavin_mono"/>
    <property type="match status" value="1"/>
</dbReference>
<protein>
    <submittedName>
        <fullName evidence="2">Pyridine nucleotide-disulphide oxidoreductase</fullName>
    </submittedName>
</protein>
<dbReference type="Pfam" id="PF13738">
    <property type="entry name" value="Pyr_redox_3"/>
    <property type="match status" value="1"/>
</dbReference>
<dbReference type="PANTHER" id="PTHR43539:SF78">
    <property type="entry name" value="FLAVIN-CONTAINING MONOOXYGENASE"/>
    <property type="match status" value="1"/>
</dbReference>
<sequence length="354" mass="39828">MKSNSEHKIYDCIIIGGGQAGMSVGYFFRRTKLTHLILDEQDTTGGAWLKTWDSLKLFSPATYSSLSGWQMPNTDEEYPTKNEFIKYITAYKKRYNFPVNYSTTVQQVVKENNFYKVTTNKGDFYSKTLVSATGTAKNPFIPTYLKADIFKGEQIHSVDYKNASNLKDKNVIVVGGGNSGAQILAEVSKVAKTKWVTLKKPKFLPKEIDGRYLFKQATESYVNNDTKSYTEKVSLSDIVQIKSVQEALKRGVFKDYRPFTSFYEDGVIWEDNTKEPVDVIIWCTGFRANLKHLSTLQITQNSKINTTGTKATDINGLWLVGYGNWTGFASATIYGVGKTAKQTVKEIVSHIANV</sequence>
<evidence type="ECO:0000313" key="2">
    <source>
        <dbReference type="EMBL" id="SFW64209.1"/>
    </source>
</evidence>
<dbReference type="SUPFAM" id="SSF51905">
    <property type="entry name" value="FAD/NAD(P)-binding domain"/>
    <property type="match status" value="2"/>
</dbReference>
<dbReference type="STRING" id="76595.SAMN05660313_03039"/>
<name>A0A1K1QX10_9FLAO</name>
<dbReference type="PRINTS" id="PR00368">
    <property type="entry name" value="FADPNR"/>
</dbReference>
<dbReference type="GO" id="GO:0050660">
    <property type="term" value="F:flavin adenine dinucleotide binding"/>
    <property type="evidence" value="ECO:0007669"/>
    <property type="project" value="TreeGrafter"/>
</dbReference>
<keyword evidence="1" id="KW-0560">Oxidoreductase</keyword>